<dbReference type="Pfam" id="PF13591">
    <property type="entry name" value="MerR_2"/>
    <property type="match status" value="1"/>
</dbReference>
<proteinExistence type="predicted"/>
<evidence type="ECO:0000313" key="2">
    <source>
        <dbReference type="Proteomes" id="UP000757604"/>
    </source>
</evidence>
<evidence type="ECO:0000313" key="1">
    <source>
        <dbReference type="EMBL" id="MBW9063800.1"/>
    </source>
</evidence>
<name>A0ABS7HAJ6_9HYPH</name>
<dbReference type="Gene3D" id="1.10.1660.10">
    <property type="match status" value="1"/>
</dbReference>
<dbReference type="EMBL" id="JAEUAO010000002">
    <property type="protein sequence ID" value="MBW9063800.1"/>
    <property type="molecule type" value="Genomic_DNA"/>
</dbReference>
<sequence>MNELEFCLKLRIEASVLAVWIEQGWLVPDTTGFEQQFREADVARGQLILEMTRDMGVNEAGVDLVMELVDQLHSLRGTMHDLMAAIGQQDEETRLKILQSLDRHG</sequence>
<organism evidence="1 2">
    <name type="scientific">Rhizobium herbae</name>
    <dbReference type="NCBI Taxonomy" id="508661"/>
    <lineage>
        <taxon>Bacteria</taxon>
        <taxon>Pseudomonadati</taxon>
        <taxon>Pseudomonadota</taxon>
        <taxon>Alphaproteobacteria</taxon>
        <taxon>Hyphomicrobiales</taxon>
        <taxon>Rhizobiaceae</taxon>
        <taxon>Rhizobium/Agrobacterium group</taxon>
        <taxon>Rhizobium</taxon>
    </lineage>
</organism>
<keyword evidence="2" id="KW-1185">Reference proteome</keyword>
<protein>
    <submittedName>
        <fullName evidence="1">Transcriptional regulator</fullName>
    </submittedName>
</protein>
<dbReference type="Proteomes" id="UP000757604">
    <property type="component" value="Unassembled WGS sequence"/>
</dbReference>
<gene>
    <name evidence="1" type="ORF">JNB71_10755</name>
</gene>
<comment type="caution">
    <text evidence="1">The sequence shown here is derived from an EMBL/GenBank/DDBJ whole genome shotgun (WGS) entry which is preliminary data.</text>
</comment>
<reference evidence="1 2" key="1">
    <citation type="journal article" date="2021" name="MBio">
        <title>Poor Competitiveness of Bradyrhizobium in Pigeon Pea Root Colonization in Indian Soils.</title>
        <authorList>
            <person name="Chalasani D."/>
            <person name="Basu A."/>
            <person name="Pullabhotla S.V.S.R.N."/>
            <person name="Jorrin B."/>
            <person name="Neal A.L."/>
            <person name="Poole P.S."/>
            <person name="Podile A.R."/>
            <person name="Tkacz A."/>
        </authorList>
    </citation>
    <scope>NUCLEOTIDE SEQUENCE [LARGE SCALE GENOMIC DNA]</scope>
    <source>
        <strain evidence="1 2">HU44</strain>
    </source>
</reference>
<accession>A0ABS7HAJ6</accession>
<dbReference type="RefSeq" id="WP_220371783.1">
    <property type="nucleotide sequence ID" value="NZ_JAEUAO010000002.1"/>
</dbReference>